<dbReference type="EMBL" id="BLAL01000012">
    <property type="protein sequence ID" value="GES74903.1"/>
    <property type="molecule type" value="Genomic_DNA"/>
</dbReference>
<organism evidence="3 4">
    <name type="scientific">Rhizophagus clarus</name>
    <dbReference type="NCBI Taxonomy" id="94130"/>
    <lineage>
        <taxon>Eukaryota</taxon>
        <taxon>Fungi</taxon>
        <taxon>Fungi incertae sedis</taxon>
        <taxon>Mucoromycota</taxon>
        <taxon>Glomeromycotina</taxon>
        <taxon>Glomeromycetes</taxon>
        <taxon>Glomerales</taxon>
        <taxon>Glomeraceae</taxon>
        <taxon>Rhizophagus</taxon>
    </lineage>
</organism>
<evidence type="ECO:0000313" key="4">
    <source>
        <dbReference type="Proteomes" id="UP000615446"/>
    </source>
</evidence>
<proteinExistence type="predicted"/>
<reference evidence="3" key="1">
    <citation type="submission" date="2019-10" db="EMBL/GenBank/DDBJ databases">
        <title>Conservation and host-specific expression of non-tandemly repeated heterogenous ribosome RNA gene in arbuscular mycorrhizal fungi.</title>
        <authorList>
            <person name="Maeda T."/>
            <person name="Kobayashi Y."/>
            <person name="Nakagawa T."/>
            <person name="Ezawa T."/>
            <person name="Yamaguchi K."/>
            <person name="Bino T."/>
            <person name="Nishimoto Y."/>
            <person name="Shigenobu S."/>
            <person name="Kawaguchi M."/>
        </authorList>
    </citation>
    <scope>NUCLEOTIDE SEQUENCE</scope>
    <source>
        <strain evidence="3">HR1</strain>
    </source>
</reference>
<evidence type="ECO:0000256" key="1">
    <source>
        <dbReference type="SAM" id="Coils"/>
    </source>
</evidence>
<comment type="caution">
    <text evidence="3">The sequence shown here is derived from an EMBL/GenBank/DDBJ whole genome shotgun (WGS) entry which is preliminary data.</text>
</comment>
<dbReference type="OrthoDB" id="2412578at2759"/>
<evidence type="ECO:0000256" key="2">
    <source>
        <dbReference type="SAM" id="MobiDB-lite"/>
    </source>
</evidence>
<protein>
    <submittedName>
        <fullName evidence="3">Uncharacterized protein</fullName>
    </submittedName>
</protein>
<dbReference type="PROSITE" id="PS51257">
    <property type="entry name" value="PROKAR_LIPOPROTEIN"/>
    <property type="match status" value="1"/>
</dbReference>
<dbReference type="Proteomes" id="UP000615446">
    <property type="component" value="Unassembled WGS sequence"/>
</dbReference>
<accession>A0A8H3KS63</accession>
<evidence type="ECO:0000313" key="3">
    <source>
        <dbReference type="EMBL" id="GES74903.1"/>
    </source>
</evidence>
<feature type="coiled-coil region" evidence="1">
    <location>
        <begin position="64"/>
        <end position="123"/>
    </location>
</feature>
<gene>
    <name evidence="3" type="ORF">RCL2_000236200</name>
</gene>
<sequence length="405" mass="45342">MSRGSALIDKLVINFQDVHPFPLSSPAITSCSRRHCGLSVSRRLSRGRALLALQCHVSRRIVDLEAENAELKAENAEIPELRKKFVEVEAKNAKLETENFEVKAEIMKLRAELKSGIEELEKSRTDTVAENARRDIESVKLKARVAKSVAVQLKKHMSFGENVESEALPEVTVTASPSFCEEDRKTDEFLDLVQKKSVSDGIRHRKRKEKPQHETAEIPKDQEASTISQNISSGCFGGTESEQNDELISPLEKNLIVEQELIQQLSTTINNDEVSSIFRRNTGLVDLVPSLVSTQSIVHMFREAIRSGQNAILFDHVTKINKIRGNEDHVTSRIESTESSSQAYIPPGLKAISDEKVNTLDTSQARLDHNDEESIEVRRGIHVEENSVAFLRNNPNGIFDQSDLV</sequence>
<keyword evidence="1" id="KW-0175">Coiled coil</keyword>
<feature type="compositionally biased region" description="Basic and acidic residues" evidence="2">
    <location>
        <begin position="211"/>
        <end position="223"/>
    </location>
</feature>
<feature type="region of interest" description="Disordered" evidence="2">
    <location>
        <begin position="200"/>
        <end position="225"/>
    </location>
</feature>
<name>A0A8H3KS63_9GLOM</name>
<dbReference type="AlphaFoldDB" id="A0A8H3KS63"/>